<evidence type="ECO:0000313" key="3">
    <source>
        <dbReference type="EMBL" id="MEN3323701.1"/>
    </source>
</evidence>
<feature type="signal peptide" evidence="2">
    <location>
        <begin position="1"/>
        <end position="24"/>
    </location>
</feature>
<dbReference type="PROSITE" id="PS51257">
    <property type="entry name" value="PROKAR_LIPOPROTEIN"/>
    <property type="match status" value="1"/>
</dbReference>
<feature type="compositionally biased region" description="Polar residues" evidence="1">
    <location>
        <begin position="27"/>
        <end position="38"/>
    </location>
</feature>
<name>A0ABV0ACN1_9FLAO</name>
<keyword evidence="4" id="KW-1185">Reference proteome</keyword>
<comment type="caution">
    <text evidence="3">The sequence shown here is derived from an EMBL/GenBank/DDBJ whole genome shotgun (WGS) entry which is preliminary data.</text>
</comment>
<proteinExistence type="predicted"/>
<keyword evidence="2" id="KW-0732">Signal</keyword>
<accession>A0ABV0ACN1</accession>
<protein>
    <submittedName>
        <fullName evidence="3">Uncharacterized protein</fullName>
    </submittedName>
</protein>
<evidence type="ECO:0000256" key="1">
    <source>
        <dbReference type="SAM" id="MobiDB-lite"/>
    </source>
</evidence>
<feature type="chain" id="PRO_5047339410" evidence="2">
    <location>
        <begin position="25"/>
        <end position="49"/>
    </location>
</feature>
<feature type="region of interest" description="Disordered" evidence="1">
    <location>
        <begin position="27"/>
        <end position="49"/>
    </location>
</feature>
<gene>
    <name evidence="3" type="ORF">VP395_08175</name>
</gene>
<dbReference type="Proteomes" id="UP001416393">
    <property type="component" value="Unassembled WGS sequence"/>
</dbReference>
<evidence type="ECO:0000313" key="4">
    <source>
        <dbReference type="Proteomes" id="UP001416393"/>
    </source>
</evidence>
<evidence type="ECO:0000256" key="2">
    <source>
        <dbReference type="SAM" id="SignalP"/>
    </source>
</evidence>
<reference evidence="3 4" key="1">
    <citation type="submission" date="2024-01" db="EMBL/GenBank/DDBJ databases">
        <title>Mariniflexile litorale sp. nov., isolated from the shallow sediments of the Sea of Japan.</title>
        <authorList>
            <person name="Romanenko L."/>
            <person name="Bystritskaya E."/>
            <person name="Isaeva M."/>
        </authorList>
    </citation>
    <scope>NUCLEOTIDE SEQUENCE [LARGE SCALE GENOMIC DNA]</scope>
    <source>
        <strain evidence="3 4">KCTC 32427</strain>
    </source>
</reference>
<organism evidence="3 4">
    <name type="scientific">Mariniflexile soesokkakense</name>
    <dbReference type="NCBI Taxonomy" id="1343160"/>
    <lineage>
        <taxon>Bacteria</taxon>
        <taxon>Pseudomonadati</taxon>
        <taxon>Bacteroidota</taxon>
        <taxon>Flavobacteriia</taxon>
        <taxon>Flavobacteriales</taxon>
        <taxon>Flavobacteriaceae</taxon>
        <taxon>Mariniflexile</taxon>
    </lineage>
</organism>
<dbReference type="RefSeq" id="WP_346241367.1">
    <property type="nucleotide sequence ID" value="NZ_JAZHYP010000003.1"/>
</dbReference>
<dbReference type="EMBL" id="JAZHYP010000003">
    <property type="protein sequence ID" value="MEN3323701.1"/>
    <property type="molecule type" value="Genomic_DNA"/>
</dbReference>
<sequence length="49" mass="5325">MKKIHLILFTVFLNMALFSCTPQAISETGKATTEQATTGDDGEILPPED</sequence>
<feature type="compositionally biased region" description="Acidic residues" evidence="1">
    <location>
        <begin position="40"/>
        <end position="49"/>
    </location>
</feature>